<feature type="transmembrane region" description="Helical" evidence="7">
    <location>
        <begin position="238"/>
        <end position="262"/>
    </location>
</feature>
<evidence type="ECO:0000256" key="3">
    <source>
        <dbReference type="ARBA" id="ARBA00022989"/>
    </source>
</evidence>
<protein>
    <recommendedName>
        <fullName evidence="8">Rhodopsin domain-containing protein</fullName>
    </recommendedName>
</protein>
<dbReference type="PANTHER" id="PTHR33048:SF163">
    <property type="entry name" value="INTEGRAL MEMBRANE PROTEIN (AFU_ORTHOLOGUE AFUA_8G05510)"/>
    <property type="match status" value="1"/>
</dbReference>
<dbReference type="AlphaFoldDB" id="A0AA97NX54"/>
<name>A0AA97NX54_PYRO3</name>
<keyword evidence="2 7" id="KW-0812">Transmembrane</keyword>
<feature type="compositionally biased region" description="Basic and acidic residues" evidence="6">
    <location>
        <begin position="343"/>
        <end position="354"/>
    </location>
</feature>
<keyword evidence="3 7" id="KW-1133">Transmembrane helix</keyword>
<comment type="similarity">
    <text evidence="5">Belongs to the SAT4 family.</text>
</comment>
<feature type="transmembrane region" description="Helical" evidence="7">
    <location>
        <begin position="311"/>
        <end position="332"/>
    </location>
</feature>
<dbReference type="InterPro" id="IPR049326">
    <property type="entry name" value="Rhodopsin_dom_fungi"/>
</dbReference>
<feature type="transmembrane region" description="Helical" evidence="7">
    <location>
        <begin position="12"/>
        <end position="29"/>
    </location>
</feature>
<feature type="transmembrane region" description="Helical" evidence="7">
    <location>
        <begin position="77"/>
        <end position="96"/>
    </location>
</feature>
<gene>
    <name evidence="9" type="ORF">OOU_Y34scaffold00565g2</name>
</gene>
<proteinExistence type="inferred from homology"/>
<feature type="region of interest" description="Disordered" evidence="6">
    <location>
        <begin position="343"/>
        <end position="383"/>
    </location>
</feature>
<dbReference type="GO" id="GO:0016020">
    <property type="term" value="C:membrane"/>
    <property type="evidence" value="ECO:0007669"/>
    <property type="project" value="UniProtKB-SubCell"/>
</dbReference>
<evidence type="ECO:0000256" key="7">
    <source>
        <dbReference type="SAM" id="Phobius"/>
    </source>
</evidence>
<feature type="transmembrane region" description="Helical" evidence="7">
    <location>
        <begin position="108"/>
        <end position="132"/>
    </location>
</feature>
<feature type="transmembrane region" description="Helical" evidence="7">
    <location>
        <begin position="152"/>
        <end position="179"/>
    </location>
</feature>
<evidence type="ECO:0000256" key="1">
    <source>
        <dbReference type="ARBA" id="ARBA00004141"/>
    </source>
</evidence>
<feature type="compositionally biased region" description="Polar residues" evidence="6">
    <location>
        <begin position="427"/>
        <end position="436"/>
    </location>
</feature>
<comment type="subcellular location">
    <subcellularLocation>
        <location evidence="1">Membrane</location>
        <topology evidence="1">Multi-pass membrane protein</topology>
    </subcellularLocation>
</comment>
<evidence type="ECO:0000256" key="4">
    <source>
        <dbReference type="ARBA" id="ARBA00023136"/>
    </source>
</evidence>
<feature type="transmembrane region" description="Helical" evidence="7">
    <location>
        <begin position="191"/>
        <end position="211"/>
    </location>
</feature>
<evidence type="ECO:0000256" key="6">
    <source>
        <dbReference type="SAM" id="MobiDB-lite"/>
    </source>
</evidence>
<accession>A0AA97NX54</accession>
<sequence length="445" mass="48000">MLVRVWRLKIQLRAVGLWAHLGHSILFVLRDTWVISANLQHSTRQLMTNMDPVIQAVFGPAPDGLDLTENRGPADSAAVSVLLVLAVCAVLARFICRFYARNAFLADDWAILVTLAFVAGAAGLTIAGASRGAGSHVWALNIDQIQEIYQVLYVYTFIYGGACGSVKLSILFFYMRVFGTRDLVTSRAFKGAIYLGICLSLLYPITIWVTMGNVCRPVTHFWTQFTGTPGVCIDINTFFLALAVINMLIDFYVLAIPIPQILALNMSRRKKGAVLGLMLIGGFVCVASILRCVYLSELSRAADVTFAMGPVFIWSAIEPCFAIVGACLPHLAPLRRTVRERLGYSGDKSSRRGGDVGGGAGSKGSRNAPLNRGSKGGHRRLHDDDIGLTDISTLATAVATTNEGGSESGDDAAGGARPMPSGKNVIRVTSSFSQRSDTYDGDRRA</sequence>
<organism evidence="9">
    <name type="scientific">Pyricularia oryzae (strain Y34)</name>
    <name type="common">Rice blast fungus</name>
    <name type="synonym">Magnaporthe oryzae</name>
    <dbReference type="NCBI Taxonomy" id="1143189"/>
    <lineage>
        <taxon>Eukaryota</taxon>
        <taxon>Fungi</taxon>
        <taxon>Dikarya</taxon>
        <taxon>Ascomycota</taxon>
        <taxon>Pezizomycotina</taxon>
        <taxon>Sordariomycetes</taxon>
        <taxon>Sordariomycetidae</taxon>
        <taxon>Magnaporthales</taxon>
        <taxon>Pyriculariaceae</taxon>
        <taxon>Pyricularia</taxon>
    </lineage>
</organism>
<evidence type="ECO:0000313" key="9">
    <source>
        <dbReference type="EMBL" id="ELQ37946.1"/>
    </source>
</evidence>
<evidence type="ECO:0000256" key="5">
    <source>
        <dbReference type="ARBA" id="ARBA00038359"/>
    </source>
</evidence>
<dbReference type="InterPro" id="IPR052337">
    <property type="entry name" value="SAT4-like"/>
</dbReference>
<dbReference type="Pfam" id="PF20684">
    <property type="entry name" value="Fung_rhodopsin"/>
    <property type="match status" value="1"/>
</dbReference>
<feature type="transmembrane region" description="Helical" evidence="7">
    <location>
        <begin position="274"/>
        <end position="296"/>
    </location>
</feature>
<dbReference type="PANTHER" id="PTHR33048">
    <property type="entry name" value="PTH11-LIKE INTEGRAL MEMBRANE PROTEIN (AFU_ORTHOLOGUE AFUA_5G11245)"/>
    <property type="match status" value="1"/>
</dbReference>
<evidence type="ECO:0000259" key="8">
    <source>
        <dbReference type="Pfam" id="PF20684"/>
    </source>
</evidence>
<reference evidence="9" key="1">
    <citation type="journal article" date="2012" name="PLoS Genet.">
        <title>Comparative analysis of the genomes of two field isolates of the rice blast fungus Magnaporthe oryzae.</title>
        <authorList>
            <person name="Xue M."/>
            <person name="Yang J."/>
            <person name="Li Z."/>
            <person name="Hu S."/>
            <person name="Yao N."/>
            <person name="Dean R.A."/>
            <person name="Zhao W."/>
            <person name="Shen M."/>
            <person name="Zhang H."/>
            <person name="Li C."/>
            <person name="Liu L."/>
            <person name="Cao L."/>
            <person name="Xu X."/>
            <person name="Xing Y."/>
            <person name="Hsiang T."/>
            <person name="Zhang Z."/>
            <person name="Xu J.R."/>
            <person name="Peng Y.L."/>
        </authorList>
    </citation>
    <scope>NUCLEOTIDE SEQUENCE</scope>
    <source>
        <strain evidence="9">Y34</strain>
    </source>
</reference>
<feature type="domain" description="Rhodopsin" evidence="8">
    <location>
        <begin position="92"/>
        <end position="335"/>
    </location>
</feature>
<feature type="region of interest" description="Disordered" evidence="6">
    <location>
        <begin position="400"/>
        <end position="445"/>
    </location>
</feature>
<evidence type="ECO:0000256" key="2">
    <source>
        <dbReference type="ARBA" id="ARBA00022692"/>
    </source>
</evidence>
<dbReference type="Proteomes" id="UP000011086">
    <property type="component" value="Unassembled WGS sequence"/>
</dbReference>
<keyword evidence="4 7" id="KW-0472">Membrane</keyword>
<dbReference type="EMBL" id="JH793216">
    <property type="protein sequence ID" value="ELQ37946.1"/>
    <property type="molecule type" value="Genomic_DNA"/>
</dbReference>